<reference evidence="14" key="1">
    <citation type="submission" date="2025-08" db="UniProtKB">
        <authorList>
            <consortium name="RefSeq"/>
        </authorList>
    </citation>
    <scope>IDENTIFICATION</scope>
    <source>
        <tissue evidence="14">Thorax and Abdomen</tissue>
    </source>
</reference>
<feature type="region of interest" description="Disordered" evidence="10">
    <location>
        <begin position="412"/>
        <end position="432"/>
    </location>
</feature>
<keyword evidence="6 11" id="KW-0472">Membrane</keyword>
<evidence type="ECO:0000256" key="3">
    <source>
        <dbReference type="ARBA" id="ARBA00022692"/>
    </source>
</evidence>
<dbReference type="SUPFAM" id="SSF81321">
    <property type="entry name" value="Family A G protein-coupled receptor-like"/>
    <property type="match status" value="1"/>
</dbReference>
<name>A0ABM3G1W7_NEOLC</name>
<evidence type="ECO:0000313" key="13">
    <source>
        <dbReference type="Proteomes" id="UP000829291"/>
    </source>
</evidence>
<dbReference type="CDD" id="cd15392">
    <property type="entry name" value="7tmA_PR4-like"/>
    <property type="match status" value="1"/>
</dbReference>
<feature type="transmembrane region" description="Helical" evidence="11">
    <location>
        <begin position="300"/>
        <end position="324"/>
    </location>
</feature>
<evidence type="ECO:0000256" key="7">
    <source>
        <dbReference type="ARBA" id="ARBA00023170"/>
    </source>
</evidence>
<feature type="transmembrane region" description="Helical" evidence="11">
    <location>
        <begin position="122"/>
        <end position="140"/>
    </location>
</feature>
<dbReference type="PROSITE" id="PS00237">
    <property type="entry name" value="G_PROTEIN_RECEP_F1_1"/>
    <property type="match status" value="1"/>
</dbReference>
<evidence type="ECO:0000256" key="4">
    <source>
        <dbReference type="ARBA" id="ARBA00022989"/>
    </source>
</evidence>
<comment type="subcellular location">
    <subcellularLocation>
        <location evidence="1">Membrane</location>
        <topology evidence="1">Multi-pass membrane protein</topology>
    </subcellularLocation>
</comment>
<keyword evidence="4 11" id="KW-1133">Transmembrane helix</keyword>
<evidence type="ECO:0000256" key="8">
    <source>
        <dbReference type="ARBA" id="ARBA00023224"/>
    </source>
</evidence>
<accession>A0ABM3G1W7</accession>
<feature type="transmembrane region" description="Helical" evidence="11">
    <location>
        <begin position="209"/>
        <end position="240"/>
    </location>
</feature>
<sequence length="432" mass="49040">MEDYELGESRAGGSQGPFNTSLGNVGCDEPPFKGALLATAWFQAVIYFLYSSIFLTALLGNGLVCYVVYSSPRMRTVTNYFIANLAVGDILMTLFCVPTSFVSTLILQYWPFGPELCPGVNYSQAVSVLVSAYTLVAISVDRYTAIMWPLKPRMTKRQAKIVILSVWLVALATASPIAAVSRLVQPAEQFVKCERYICHEDWPTNEYRYYYSMALLVMQYLIPLLVLMFTYTSIAVVVWGKQIPGEAENTRDQRMARSKRKMVKMMMTVVIVFTICWLPFNVLTLGLDHDDRLREWSGLPYLWVAVHWLSMSHSCYNPVIYCWMNARFRAGFLLTLARVPCMQRIIPQGRRRTHHTSMAGIALTGLEAPDNSILRRINTCSTYISVRRKPSGHHYAPARSASLRHTDLISTRSGQAQSRRLIRLDSHPEERI</sequence>
<dbReference type="PRINTS" id="PR01012">
    <property type="entry name" value="NRPEPTIDEYR"/>
</dbReference>
<feature type="domain" description="G-protein coupled receptors family 1 profile" evidence="12">
    <location>
        <begin position="60"/>
        <end position="321"/>
    </location>
</feature>
<dbReference type="PROSITE" id="PS50262">
    <property type="entry name" value="G_PROTEIN_RECEP_F1_2"/>
    <property type="match status" value="1"/>
</dbReference>
<protein>
    <submittedName>
        <fullName evidence="14">RYamide receptor</fullName>
    </submittedName>
</protein>
<dbReference type="PANTHER" id="PTHR45695:SF9">
    <property type="entry name" value="LEUCOKININ RECEPTOR"/>
    <property type="match status" value="1"/>
</dbReference>
<dbReference type="Proteomes" id="UP000829291">
    <property type="component" value="Chromosome 4"/>
</dbReference>
<keyword evidence="8 9" id="KW-0807">Transducer</keyword>
<gene>
    <name evidence="14" type="primary">LOC107217611</name>
</gene>
<evidence type="ECO:0000256" key="2">
    <source>
        <dbReference type="ARBA" id="ARBA00010663"/>
    </source>
</evidence>
<dbReference type="GeneID" id="107217611"/>
<organism evidence="13 14">
    <name type="scientific">Neodiprion lecontei</name>
    <name type="common">Redheaded pine sawfly</name>
    <dbReference type="NCBI Taxonomy" id="441921"/>
    <lineage>
        <taxon>Eukaryota</taxon>
        <taxon>Metazoa</taxon>
        <taxon>Ecdysozoa</taxon>
        <taxon>Arthropoda</taxon>
        <taxon>Hexapoda</taxon>
        <taxon>Insecta</taxon>
        <taxon>Pterygota</taxon>
        <taxon>Neoptera</taxon>
        <taxon>Endopterygota</taxon>
        <taxon>Hymenoptera</taxon>
        <taxon>Tenthredinoidea</taxon>
        <taxon>Diprionidae</taxon>
        <taxon>Diprioninae</taxon>
        <taxon>Neodiprion</taxon>
    </lineage>
</organism>
<keyword evidence="5 9" id="KW-0297">G-protein coupled receptor</keyword>
<dbReference type="PRINTS" id="PR00237">
    <property type="entry name" value="GPCRRHODOPSN"/>
</dbReference>
<evidence type="ECO:0000256" key="11">
    <source>
        <dbReference type="SAM" id="Phobius"/>
    </source>
</evidence>
<dbReference type="RefSeq" id="XP_046594269.1">
    <property type="nucleotide sequence ID" value="XM_046738313.1"/>
</dbReference>
<keyword evidence="13" id="KW-1185">Reference proteome</keyword>
<comment type="similarity">
    <text evidence="2 9">Belongs to the G-protein coupled receptor 1 family.</text>
</comment>
<proteinExistence type="inferred from homology"/>
<feature type="transmembrane region" description="Helical" evidence="11">
    <location>
        <begin position="81"/>
        <end position="110"/>
    </location>
</feature>
<evidence type="ECO:0000256" key="1">
    <source>
        <dbReference type="ARBA" id="ARBA00004141"/>
    </source>
</evidence>
<feature type="transmembrane region" description="Helical" evidence="11">
    <location>
        <begin position="261"/>
        <end position="280"/>
    </location>
</feature>
<evidence type="ECO:0000313" key="14">
    <source>
        <dbReference type="RefSeq" id="XP_046594269.1"/>
    </source>
</evidence>
<keyword evidence="3 9" id="KW-0812">Transmembrane</keyword>
<dbReference type="InterPro" id="IPR000276">
    <property type="entry name" value="GPCR_Rhodpsn"/>
</dbReference>
<feature type="transmembrane region" description="Helical" evidence="11">
    <location>
        <begin position="40"/>
        <end position="69"/>
    </location>
</feature>
<evidence type="ECO:0000256" key="5">
    <source>
        <dbReference type="ARBA" id="ARBA00023040"/>
    </source>
</evidence>
<dbReference type="Gene3D" id="1.20.1070.10">
    <property type="entry name" value="Rhodopsin 7-helix transmembrane proteins"/>
    <property type="match status" value="1"/>
</dbReference>
<feature type="compositionally biased region" description="Basic and acidic residues" evidence="10">
    <location>
        <begin position="422"/>
        <end position="432"/>
    </location>
</feature>
<evidence type="ECO:0000256" key="9">
    <source>
        <dbReference type="RuleBase" id="RU000688"/>
    </source>
</evidence>
<keyword evidence="7 9" id="KW-0675">Receptor</keyword>
<dbReference type="Pfam" id="PF00001">
    <property type="entry name" value="7tm_1"/>
    <property type="match status" value="1"/>
</dbReference>
<evidence type="ECO:0000259" key="12">
    <source>
        <dbReference type="PROSITE" id="PS50262"/>
    </source>
</evidence>
<dbReference type="InterPro" id="IPR017452">
    <property type="entry name" value="GPCR_Rhodpsn_7TM"/>
</dbReference>
<dbReference type="PANTHER" id="PTHR45695">
    <property type="entry name" value="LEUCOKININ RECEPTOR-RELATED"/>
    <property type="match status" value="1"/>
</dbReference>
<feature type="transmembrane region" description="Helical" evidence="11">
    <location>
        <begin position="161"/>
        <end position="180"/>
    </location>
</feature>
<dbReference type="InterPro" id="IPR000611">
    <property type="entry name" value="NPY_rcpt"/>
</dbReference>
<evidence type="ECO:0000256" key="10">
    <source>
        <dbReference type="SAM" id="MobiDB-lite"/>
    </source>
</evidence>
<evidence type="ECO:0000256" key="6">
    <source>
        <dbReference type="ARBA" id="ARBA00023136"/>
    </source>
</evidence>